<proteinExistence type="predicted"/>
<keyword evidence="3" id="KW-1185">Reference proteome</keyword>
<dbReference type="EMBL" id="JBHTKA010000004">
    <property type="protein sequence ID" value="MFD1000361.1"/>
    <property type="molecule type" value="Genomic_DNA"/>
</dbReference>
<protein>
    <submittedName>
        <fullName evidence="2">Uncharacterized protein</fullName>
    </submittedName>
</protein>
<keyword evidence="1" id="KW-0732">Signal</keyword>
<dbReference type="RefSeq" id="WP_377579770.1">
    <property type="nucleotide sequence ID" value="NZ_JBHTKA010000004.1"/>
</dbReference>
<organism evidence="2 3">
    <name type="scientific">Ohtaekwangia kribbensis</name>
    <dbReference type="NCBI Taxonomy" id="688913"/>
    <lineage>
        <taxon>Bacteria</taxon>
        <taxon>Pseudomonadati</taxon>
        <taxon>Bacteroidota</taxon>
        <taxon>Cytophagia</taxon>
        <taxon>Cytophagales</taxon>
        <taxon>Fulvivirgaceae</taxon>
        <taxon>Ohtaekwangia</taxon>
    </lineage>
</organism>
<reference evidence="3" key="1">
    <citation type="journal article" date="2019" name="Int. J. Syst. Evol. Microbiol.">
        <title>The Global Catalogue of Microorganisms (GCM) 10K type strain sequencing project: providing services to taxonomists for standard genome sequencing and annotation.</title>
        <authorList>
            <consortium name="The Broad Institute Genomics Platform"/>
            <consortium name="The Broad Institute Genome Sequencing Center for Infectious Disease"/>
            <person name="Wu L."/>
            <person name="Ma J."/>
        </authorList>
    </citation>
    <scope>NUCLEOTIDE SEQUENCE [LARGE SCALE GENOMIC DNA]</scope>
    <source>
        <strain evidence="3">CCUG 58938</strain>
    </source>
</reference>
<dbReference type="PROSITE" id="PS51257">
    <property type="entry name" value="PROKAR_LIPOPROTEIN"/>
    <property type="match status" value="1"/>
</dbReference>
<feature type="chain" id="PRO_5046911981" evidence="1">
    <location>
        <begin position="22"/>
        <end position="201"/>
    </location>
</feature>
<sequence>MKQRLLAKLFFVLSISFTACHDDDNAPSFQFTTSSSKYSLDQAKLYLTKESDYVTASGTSYTYHDYFITDGTLIEGEDGNTMSDYNSSTYLIGVSISTPKSKTLGSGEYPQYGKWFFVPEGSNMSIVYSEASDGTMFSTQDKNEDTSPVVISGGINDGDEMTLKFNGKLTKFQYDAAGTLVEGSADTAELFYTGKVVDKRP</sequence>
<evidence type="ECO:0000256" key="1">
    <source>
        <dbReference type="SAM" id="SignalP"/>
    </source>
</evidence>
<comment type="caution">
    <text evidence="2">The sequence shown here is derived from an EMBL/GenBank/DDBJ whole genome shotgun (WGS) entry which is preliminary data.</text>
</comment>
<evidence type="ECO:0000313" key="2">
    <source>
        <dbReference type="EMBL" id="MFD1000361.1"/>
    </source>
</evidence>
<evidence type="ECO:0000313" key="3">
    <source>
        <dbReference type="Proteomes" id="UP001597112"/>
    </source>
</evidence>
<accession>A0ABW3K4J6</accession>
<name>A0ABW3K4J6_9BACT</name>
<gene>
    <name evidence="2" type="ORF">ACFQ21_13645</name>
</gene>
<dbReference type="Proteomes" id="UP001597112">
    <property type="component" value="Unassembled WGS sequence"/>
</dbReference>
<feature type="signal peptide" evidence="1">
    <location>
        <begin position="1"/>
        <end position="21"/>
    </location>
</feature>